<dbReference type="AlphaFoldDB" id="A0A329C5E3"/>
<dbReference type="OrthoDB" id="9009338at2"/>
<comment type="caution">
    <text evidence="1">The sequence shown here is derived from an EMBL/GenBank/DDBJ whole genome shotgun (WGS) entry which is preliminary data.</text>
</comment>
<evidence type="ECO:0000313" key="1">
    <source>
        <dbReference type="EMBL" id="RAS29759.1"/>
    </source>
</evidence>
<gene>
    <name evidence="1" type="ORF">BX591_11034</name>
</gene>
<dbReference type="EMBL" id="QLTK01000010">
    <property type="protein sequence ID" value="RAS29759.1"/>
    <property type="molecule type" value="Genomic_DNA"/>
</dbReference>
<proteinExistence type="predicted"/>
<dbReference type="Proteomes" id="UP000248918">
    <property type="component" value="Unassembled WGS sequence"/>
</dbReference>
<reference evidence="1 2" key="1">
    <citation type="submission" date="2018-06" db="EMBL/GenBank/DDBJ databases">
        <title>Genomic Encyclopedia of Type Strains, Phase III (KMG-III): the genomes of soil and plant-associated and newly described type strains.</title>
        <authorList>
            <person name="Whitman W."/>
        </authorList>
    </citation>
    <scope>NUCLEOTIDE SEQUENCE [LARGE SCALE GENOMIC DNA]</scope>
    <source>
        <strain evidence="1 2">LMG 23644</strain>
    </source>
</reference>
<protein>
    <submittedName>
        <fullName evidence="1">Uncharacterized protein</fullName>
    </submittedName>
</protein>
<organism evidence="1 2">
    <name type="scientific">Paraburkholderia bryophila</name>
    <dbReference type="NCBI Taxonomy" id="420952"/>
    <lineage>
        <taxon>Bacteria</taxon>
        <taxon>Pseudomonadati</taxon>
        <taxon>Pseudomonadota</taxon>
        <taxon>Betaproteobacteria</taxon>
        <taxon>Burkholderiales</taxon>
        <taxon>Burkholderiaceae</taxon>
        <taxon>Paraburkholderia</taxon>
    </lineage>
</organism>
<dbReference type="RefSeq" id="WP_111932530.1">
    <property type="nucleotide sequence ID" value="NZ_CADFFP010000007.1"/>
</dbReference>
<sequence length="207" mass="23193">MNNSNTNPKKASDPDANIVNALLSYMHDCGFDESHLTPMFLALTLEYVYQPHPRFWRDFNVTILIDALSRHMPNWRTTAGMRRGGADRLFQKLERILAINSFDEANAEMLLALQVVERPETPSSAFAWIAAELAKRGATVHLEFAQPDDERCGEKALDVVYCLEQAKLGNAVERTGTIVAKAYRDAVMKRHSLREGSTRQAVSAADV</sequence>
<name>A0A329C5E3_9BURK</name>
<evidence type="ECO:0000313" key="2">
    <source>
        <dbReference type="Proteomes" id="UP000248918"/>
    </source>
</evidence>
<accession>A0A329C5E3</accession>